<name>A0ABW5CTK2_9BACT</name>
<dbReference type="PANTHER" id="PTHR22916">
    <property type="entry name" value="GLYCOSYLTRANSFERASE"/>
    <property type="match status" value="1"/>
</dbReference>
<dbReference type="Proteomes" id="UP001597374">
    <property type="component" value="Unassembled WGS sequence"/>
</dbReference>
<comment type="caution">
    <text evidence="2">The sequence shown here is derived from an EMBL/GenBank/DDBJ whole genome shotgun (WGS) entry which is preliminary data.</text>
</comment>
<dbReference type="Pfam" id="PF00535">
    <property type="entry name" value="Glycos_transf_2"/>
    <property type="match status" value="1"/>
</dbReference>
<dbReference type="InterPro" id="IPR001173">
    <property type="entry name" value="Glyco_trans_2-like"/>
</dbReference>
<keyword evidence="3" id="KW-1185">Reference proteome</keyword>
<protein>
    <submittedName>
        <fullName evidence="2">Glycosyltransferase family 2 protein</fullName>
    </submittedName>
</protein>
<feature type="domain" description="Glycosyltransferase 2-like" evidence="1">
    <location>
        <begin position="11"/>
        <end position="172"/>
    </location>
</feature>
<dbReference type="RefSeq" id="WP_250429714.1">
    <property type="nucleotide sequence ID" value="NZ_JALPRR010000002.1"/>
</dbReference>
<sequence length="295" mass="33609">MKMVVNAPTLSVITTLYNREKYIAETIESVLSSSFTDFEYIILDDRSSDNSFEIAKTYEKIDPRVKVVKNDINLGDYPNRNKAASLAKGKYLKFLDADDVLYNHGLQVMVESMQAFPQAGYGICTKHSHYEKYPIQVNSYEALKQHFITNGPLTLSCSPGSAIILKEAFDKVGGFRINRHISDALLWRTLSLHYPVVKMITGLYWWRGHEQQESKIRLKNRTPIIEEYLANTEIITNIDSPLSKDEQSLAIAKLKHKLARKILVILIKEKDFRGAYKLLQDANLDLSNVLSGFKG</sequence>
<dbReference type="InterPro" id="IPR029044">
    <property type="entry name" value="Nucleotide-diphossugar_trans"/>
</dbReference>
<organism evidence="2 3">
    <name type="scientific">Pontibacter ruber</name>
    <dbReference type="NCBI Taxonomy" id="1343895"/>
    <lineage>
        <taxon>Bacteria</taxon>
        <taxon>Pseudomonadati</taxon>
        <taxon>Bacteroidota</taxon>
        <taxon>Cytophagia</taxon>
        <taxon>Cytophagales</taxon>
        <taxon>Hymenobacteraceae</taxon>
        <taxon>Pontibacter</taxon>
    </lineage>
</organism>
<dbReference type="EMBL" id="JBHUIM010000001">
    <property type="protein sequence ID" value="MFD2244912.1"/>
    <property type="molecule type" value="Genomic_DNA"/>
</dbReference>
<reference evidence="3" key="1">
    <citation type="journal article" date="2019" name="Int. J. Syst. Evol. Microbiol.">
        <title>The Global Catalogue of Microorganisms (GCM) 10K type strain sequencing project: providing services to taxonomists for standard genome sequencing and annotation.</title>
        <authorList>
            <consortium name="The Broad Institute Genomics Platform"/>
            <consortium name="The Broad Institute Genome Sequencing Center for Infectious Disease"/>
            <person name="Wu L."/>
            <person name="Ma J."/>
        </authorList>
    </citation>
    <scope>NUCLEOTIDE SEQUENCE [LARGE SCALE GENOMIC DNA]</scope>
    <source>
        <strain evidence="3">CGMCC 4.1782</strain>
    </source>
</reference>
<dbReference type="SUPFAM" id="SSF53448">
    <property type="entry name" value="Nucleotide-diphospho-sugar transferases"/>
    <property type="match status" value="1"/>
</dbReference>
<gene>
    <name evidence="2" type="ORF">ACFSKP_01525</name>
</gene>
<dbReference type="PANTHER" id="PTHR22916:SF3">
    <property type="entry name" value="UDP-GLCNAC:BETAGAL BETA-1,3-N-ACETYLGLUCOSAMINYLTRANSFERASE-LIKE PROTEIN 1"/>
    <property type="match status" value="1"/>
</dbReference>
<dbReference type="CDD" id="cd00761">
    <property type="entry name" value="Glyco_tranf_GTA_type"/>
    <property type="match status" value="1"/>
</dbReference>
<evidence type="ECO:0000259" key="1">
    <source>
        <dbReference type="Pfam" id="PF00535"/>
    </source>
</evidence>
<accession>A0ABW5CTK2</accession>
<dbReference type="Gene3D" id="3.90.550.10">
    <property type="entry name" value="Spore Coat Polysaccharide Biosynthesis Protein SpsA, Chain A"/>
    <property type="match status" value="1"/>
</dbReference>
<evidence type="ECO:0000313" key="2">
    <source>
        <dbReference type="EMBL" id="MFD2244912.1"/>
    </source>
</evidence>
<evidence type="ECO:0000313" key="3">
    <source>
        <dbReference type="Proteomes" id="UP001597374"/>
    </source>
</evidence>
<proteinExistence type="predicted"/>